<evidence type="ECO:0000313" key="3">
    <source>
        <dbReference type="Proteomes" id="UP000614239"/>
    </source>
</evidence>
<sequence length="273" mass="27932">MVGDEGLSRLRAARSALARAEERTGLRSAREPLAPRAREGLIGDPPPGPWLGVGAATSGAVVLTGSTSALLALLAHRQGAQGWCAVVGGDDLGWCAAAHLGLALDRVLAVPIGTGGGEEVHAVREELAPAGILAVTAALLDGVDALLITARPASRLRSRDRATLTARARDRGALILSSIPWEGARVLRVESRGTLVPLRATAQGAQEMSAGYLDALSWRLHDDARGSRLELRLGGGGMELEDLAGADERGAAASKGPAAPAEPGTLTARRGSA</sequence>
<organism evidence="2 3">
    <name type="scientific">Actinomyces gaoshouyii</name>
    <dbReference type="NCBI Taxonomy" id="1960083"/>
    <lineage>
        <taxon>Bacteria</taxon>
        <taxon>Bacillati</taxon>
        <taxon>Actinomycetota</taxon>
        <taxon>Actinomycetes</taxon>
        <taxon>Actinomycetales</taxon>
        <taxon>Actinomycetaceae</taxon>
        <taxon>Actinomyces</taxon>
    </lineage>
</organism>
<dbReference type="OrthoDB" id="3254736at2"/>
<feature type="compositionally biased region" description="Low complexity" evidence="1">
    <location>
        <begin position="251"/>
        <end position="264"/>
    </location>
</feature>
<evidence type="ECO:0000256" key="1">
    <source>
        <dbReference type="SAM" id="MobiDB-lite"/>
    </source>
</evidence>
<reference evidence="2" key="2">
    <citation type="submission" date="2020-09" db="EMBL/GenBank/DDBJ databases">
        <authorList>
            <person name="Sun Q."/>
            <person name="Zhou Y."/>
        </authorList>
    </citation>
    <scope>NUCLEOTIDE SEQUENCE</scope>
    <source>
        <strain evidence="2">CGMCC 4.7372</strain>
    </source>
</reference>
<dbReference type="EMBL" id="BMNJ01000003">
    <property type="protein sequence ID" value="GGO97535.1"/>
    <property type="molecule type" value="Genomic_DNA"/>
</dbReference>
<dbReference type="RefSeq" id="WP_080462710.1">
    <property type="nucleotide sequence ID" value="NZ_BMNJ01000003.1"/>
</dbReference>
<protein>
    <submittedName>
        <fullName evidence="2">Uncharacterized protein</fullName>
    </submittedName>
</protein>
<accession>A0A8H9HCI6</accession>
<evidence type="ECO:0000313" key="2">
    <source>
        <dbReference type="EMBL" id="GGO97535.1"/>
    </source>
</evidence>
<dbReference type="AlphaFoldDB" id="A0A8H9HCI6"/>
<keyword evidence="3" id="KW-1185">Reference proteome</keyword>
<gene>
    <name evidence="2" type="ORF">GCM10011612_10300</name>
</gene>
<proteinExistence type="predicted"/>
<dbReference type="Proteomes" id="UP000614239">
    <property type="component" value="Unassembled WGS sequence"/>
</dbReference>
<comment type="caution">
    <text evidence="2">The sequence shown here is derived from an EMBL/GenBank/DDBJ whole genome shotgun (WGS) entry which is preliminary data.</text>
</comment>
<feature type="region of interest" description="Disordered" evidence="1">
    <location>
        <begin position="242"/>
        <end position="273"/>
    </location>
</feature>
<name>A0A8H9HCI6_9ACTO</name>
<feature type="compositionally biased region" description="Basic and acidic residues" evidence="1">
    <location>
        <begin position="21"/>
        <end position="30"/>
    </location>
</feature>
<reference evidence="2" key="1">
    <citation type="journal article" date="2014" name="Int. J. Syst. Evol. Microbiol.">
        <title>Complete genome sequence of Corynebacterium casei LMG S-19264T (=DSM 44701T), isolated from a smear-ripened cheese.</title>
        <authorList>
            <consortium name="US DOE Joint Genome Institute (JGI-PGF)"/>
            <person name="Walter F."/>
            <person name="Albersmeier A."/>
            <person name="Kalinowski J."/>
            <person name="Ruckert C."/>
        </authorList>
    </citation>
    <scope>NUCLEOTIDE SEQUENCE</scope>
    <source>
        <strain evidence="2">CGMCC 4.7372</strain>
    </source>
</reference>
<feature type="region of interest" description="Disordered" evidence="1">
    <location>
        <begin position="21"/>
        <end position="45"/>
    </location>
</feature>